<dbReference type="InterPro" id="IPR056167">
    <property type="entry name" value="A-sol_ELP1"/>
</dbReference>
<evidence type="ECO:0000256" key="2">
    <source>
        <dbReference type="ARBA" id="ARBA00006086"/>
    </source>
</evidence>
<dbReference type="PANTHER" id="PTHR12747:SF0">
    <property type="entry name" value="ELONGATOR COMPLEX PROTEIN 1"/>
    <property type="match status" value="1"/>
</dbReference>
<dbReference type="PANTHER" id="PTHR12747">
    <property type="entry name" value="ELONGATOR COMPLEX PROTEIN 1"/>
    <property type="match status" value="1"/>
</dbReference>
<dbReference type="InterPro" id="IPR056164">
    <property type="entry name" value="Beta-prop_ELP1_1st"/>
</dbReference>
<evidence type="ECO:0000259" key="7">
    <source>
        <dbReference type="Pfam" id="PF04762"/>
    </source>
</evidence>
<comment type="pathway">
    <text evidence="1">tRNA modification; 5-methoxycarbonylmethyl-2-thiouridine-tRNA biosynthesis.</text>
</comment>
<dbReference type="GeneID" id="85225650"/>
<keyword evidence="5" id="KW-0539">Nucleus</keyword>
<keyword evidence="3 5" id="KW-0963">Cytoplasm</keyword>
<dbReference type="Proteomes" id="UP001217754">
    <property type="component" value="Chromosome 3"/>
</dbReference>
<name>A0AAF0JFK2_9BASI</name>
<dbReference type="Pfam" id="PF23878">
    <property type="entry name" value="TPR_ELP1"/>
    <property type="match status" value="1"/>
</dbReference>
<feature type="domain" description="ELP1 three-helical bundle" evidence="11">
    <location>
        <begin position="1080"/>
        <end position="1249"/>
    </location>
</feature>
<feature type="domain" description="ELP1 N-terminal second beta-propeller" evidence="8">
    <location>
        <begin position="433"/>
        <end position="501"/>
    </location>
</feature>
<evidence type="ECO:0000256" key="3">
    <source>
        <dbReference type="ARBA" id="ARBA00022490"/>
    </source>
</evidence>
<gene>
    <name evidence="12" type="primary">ELP1</name>
    <name evidence="12" type="ORF">MJAP1_002001</name>
</gene>
<evidence type="ECO:0000259" key="11">
    <source>
        <dbReference type="Pfam" id="PF23936"/>
    </source>
</evidence>
<feature type="domain" description="ELP1 N-terminal second beta-propeller" evidence="8">
    <location>
        <begin position="574"/>
        <end position="683"/>
    </location>
</feature>
<evidence type="ECO:0000259" key="10">
    <source>
        <dbReference type="Pfam" id="PF23925"/>
    </source>
</evidence>
<feature type="region of interest" description="Disordered" evidence="6">
    <location>
        <begin position="188"/>
        <end position="214"/>
    </location>
</feature>
<comment type="function">
    <text evidence="5">Component of the elongator complex which is required for multiple tRNA modifications, including mcm5U (5-methoxycarbonylmethyl uridine), mcm5s2U (5-methoxycarbonylmethyl-2-thiouridine), and ncm5U (5-carbamoylmethyl uridine). The elongator complex catalyzes formation of carboxymethyluridine in the wobble base at position 34 in tRNAs.</text>
</comment>
<protein>
    <recommendedName>
        <fullName evidence="5">Elongator complex protein 1</fullName>
    </recommendedName>
</protein>
<evidence type="ECO:0000256" key="5">
    <source>
        <dbReference type="PIRNR" id="PIRNR017233"/>
    </source>
</evidence>
<evidence type="ECO:0000256" key="4">
    <source>
        <dbReference type="ARBA" id="ARBA00022694"/>
    </source>
</evidence>
<keyword evidence="4" id="KW-0819">tRNA processing</keyword>
<organism evidence="12 13">
    <name type="scientific">Malassezia japonica</name>
    <dbReference type="NCBI Taxonomy" id="223818"/>
    <lineage>
        <taxon>Eukaryota</taxon>
        <taxon>Fungi</taxon>
        <taxon>Dikarya</taxon>
        <taxon>Basidiomycota</taxon>
        <taxon>Ustilaginomycotina</taxon>
        <taxon>Malasseziomycetes</taxon>
        <taxon>Malasseziales</taxon>
        <taxon>Malasseziaceae</taxon>
        <taxon>Malassezia</taxon>
    </lineage>
</organism>
<feature type="domain" description="ELP1 alpha-solenoid" evidence="10">
    <location>
        <begin position="707"/>
        <end position="900"/>
    </location>
</feature>
<evidence type="ECO:0000259" key="8">
    <source>
        <dbReference type="Pfam" id="PF23797"/>
    </source>
</evidence>
<dbReference type="InterPro" id="IPR006849">
    <property type="entry name" value="Elp1"/>
</dbReference>
<comment type="subcellular location">
    <subcellularLocation>
        <location evidence="5">Cytoplasm</location>
    </subcellularLocation>
    <subcellularLocation>
        <location evidence="5">Nucleus</location>
    </subcellularLocation>
</comment>
<proteinExistence type="inferred from homology"/>
<dbReference type="Pfam" id="PF04762">
    <property type="entry name" value="Beta-prop_ELP1_1st"/>
    <property type="match status" value="1"/>
</dbReference>
<sequence>MRNLTTLAVEALGGGAPWQAVAPDAEAADGVYVASAERGAEGLVRLTVGRATPSACEELASLAVVGAPGNNADEIRLFQMLADGGDVAGNAPALCLVTAGGDIVYLLLDTLKAEIVGSVEQGLLAARWSLDEEVLVLITAPGADGVAKLLLMTRDLEVLHEAPLSTDDFGEDQPVNVGWGSKATQFHGSEGKQAAAAQPRAGDARGPPVPEDDGLPRVAWRSDGAFFVVSSLERDAYGAHRILRVYTRAGVLSATSDASVRGISHCLAVRPIGNVIATTQRAGRTPDGDEWAPGRDGRHDVVFFERNGLRHGEFSLREEHGAGPKGNTYGEALPTWNTPHAVQSLAWNADGSALAVHLVRGPHAVVQVWTTKNYHWYLKQEIQLEGLRALQWHAEEPLWLYLVHAGGVEKRVYATDTVVSSGTPPHDASCAAVVDGHALLLTPFRLQNVPPPMCAACILDTPRLEPFVPQVPVHVAWDTVGGDATTDYLAVLFREEVHVWRIAYGVLGSRAKWAPERIAVLRVVPGAIQVALAVSDSITIGLLRPDGAEWVQGGDRGTLAFSTGGARRLVTMRETKALVVHGPDGSVVDVATSSPLPSLPTFCERLVVFPAPHATPLGLARDGRLVLPNRTLAKDATSFVVTNRLVVWTTWTHEARFLPLAALSGDVQTLELGRRVERGSTIVTAVPSAMSLVLQMPRGNLETICPRPMVLDVIRDLIDRSEYGEALRTARAHRVDLNILHDHNPTAFLASIPKVLKQVDNVDHINLLLSSMRNDDVTQTLYRPMVGESPAADTAGKVNTVCDAFLGALQVDERRYLSSVLTAHLRKDVPDYESGLRVLLRYKDTDLALADEACKYIIFLANAEQLFRVALGMYDFQLALLIAQHSQKDPREYVSFLRELRAKTPEAYQRFCIDDHLGRHTKALHSLVHAGDDRADEAMEYTVQHKLYREALDAWKGNTGRQRQVYDLFGTYLAAHQRAGEAASAFLLAKEPRKAIDAFREADQWQDALSTALMERMPRPELLALAHALIEQLSAREQYESAARICLDHVHDVEQGVSLLCSAQCLAEASRVAAAHDRFDLIETHVGPAALEGQSNAMEEADAIDEQLAQQVARLGELESKKTQEPAQFYMDDAGLENIDMQSDTMSQLTQFTRYTAAPSVAQTMSTLSLGTRATGRSKAKQKKEEKKKNAGKKGSIYEEKYLLDSVAKLLTTRLGALQRTTAQLLPALLALGTSHRAAAQKLQHRLLALEAKATQAADALGARATAQDQRRQQAEHELVAAVAHLAHQPGDEAAPGAALTALYASRHATRAPAASRPDVSSERWKMHLLDTPQAP</sequence>
<evidence type="ECO:0000313" key="12">
    <source>
        <dbReference type="EMBL" id="WFD39031.1"/>
    </source>
</evidence>
<feature type="region of interest" description="Disordered" evidence="6">
    <location>
        <begin position="1168"/>
        <end position="1192"/>
    </location>
</feature>
<dbReference type="Pfam" id="PF23797">
    <property type="entry name" value="Beta-prop_ELP1_2nd"/>
    <property type="match status" value="2"/>
</dbReference>
<dbReference type="GO" id="GO:0033588">
    <property type="term" value="C:elongator holoenzyme complex"/>
    <property type="evidence" value="ECO:0007669"/>
    <property type="project" value="InterPro"/>
</dbReference>
<evidence type="ECO:0000259" key="9">
    <source>
        <dbReference type="Pfam" id="PF23878"/>
    </source>
</evidence>
<dbReference type="InterPro" id="IPR056169">
    <property type="entry name" value="HB_ELP1"/>
</dbReference>
<dbReference type="InterPro" id="IPR056166">
    <property type="entry name" value="TPR_ELP1"/>
</dbReference>
<dbReference type="GO" id="GO:0005829">
    <property type="term" value="C:cytosol"/>
    <property type="evidence" value="ECO:0007669"/>
    <property type="project" value="TreeGrafter"/>
</dbReference>
<keyword evidence="13" id="KW-1185">Reference proteome</keyword>
<dbReference type="Pfam" id="PF23936">
    <property type="entry name" value="HB_ELP1"/>
    <property type="match status" value="1"/>
</dbReference>
<dbReference type="InterPro" id="IPR056165">
    <property type="entry name" value="Beta-prop_ELP1_2nd"/>
</dbReference>
<feature type="domain" description="ELP1 TPR" evidence="9">
    <location>
        <begin position="908"/>
        <end position="1071"/>
    </location>
</feature>
<dbReference type="SUPFAM" id="SSF82171">
    <property type="entry name" value="DPP6 N-terminal domain-like"/>
    <property type="match status" value="1"/>
</dbReference>
<feature type="compositionally biased region" description="Low complexity" evidence="6">
    <location>
        <begin position="193"/>
        <end position="206"/>
    </location>
</feature>
<dbReference type="EMBL" id="CP119960">
    <property type="protein sequence ID" value="WFD39031.1"/>
    <property type="molecule type" value="Genomic_DNA"/>
</dbReference>
<accession>A0AAF0JFK2</accession>
<dbReference type="GO" id="GO:0005634">
    <property type="term" value="C:nucleus"/>
    <property type="evidence" value="ECO:0007669"/>
    <property type="project" value="UniProtKB-SubCell"/>
</dbReference>
<feature type="domain" description="ELP1 first N-terminal beta-propeller" evidence="7">
    <location>
        <begin position="44"/>
        <end position="395"/>
    </location>
</feature>
<dbReference type="GO" id="GO:0002926">
    <property type="term" value="P:tRNA wobble base 5-methoxycarbonylmethyl-2-thiouridinylation"/>
    <property type="evidence" value="ECO:0007669"/>
    <property type="project" value="TreeGrafter"/>
</dbReference>
<dbReference type="RefSeq" id="XP_060121928.1">
    <property type="nucleotide sequence ID" value="XM_060265945.1"/>
</dbReference>
<evidence type="ECO:0000313" key="13">
    <source>
        <dbReference type="Proteomes" id="UP001217754"/>
    </source>
</evidence>
<dbReference type="Pfam" id="PF23925">
    <property type="entry name" value="A-sol_ELP1"/>
    <property type="match status" value="1"/>
</dbReference>
<dbReference type="GO" id="GO:0000049">
    <property type="term" value="F:tRNA binding"/>
    <property type="evidence" value="ECO:0007669"/>
    <property type="project" value="TreeGrafter"/>
</dbReference>
<dbReference type="PIRSF" id="PIRSF017233">
    <property type="entry name" value="IKAP"/>
    <property type="match status" value="1"/>
</dbReference>
<comment type="similarity">
    <text evidence="2 5">Belongs to the ELP1/IKA1 family.</text>
</comment>
<evidence type="ECO:0000256" key="6">
    <source>
        <dbReference type="SAM" id="MobiDB-lite"/>
    </source>
</evidence>
<evidence type="ECO:0000256" key="1">
    <source>
        <dbReference type="ARBA" id="ARBA00005043"/>
    </source>
</evidence>
<reference evidence="12" key="1">
    <citation type="submission" date="2023-03" db="EMBL/GenBank/DDBJ databases">
        <title>Mating type loci evolution in Malassezia.</title>
        <authorList>
            <person name="Coelho M.A."/>
        </authorList>
    </citation>
    <scope>NUCLEOTIDE SEQUENCE</scope>
    <source>
        <strain evidence="12">CBS 9431</strain>
    </source>
</reference>